<proteinExistence type="predicted"/>
<dbReference type="AlphaFoldDB" id="A0A0A9WA55"/>
<feature type="coiled-coil region" evidence="1">
    <location>
        <begin position="27"/>
        <end position="82"/>
    </location>
</feature>
<reference evidence="2" key="1">
    <citation type="journal article" date="2014" name="PLoS ONE">
        <title>Transcriptome-Based Identification of ABC Transporters in the Western Tarnished Plant Bug Lygus hesperus.</title>
        <authorList>
            <person name="Hull J.J."/>
            <person name="Chaney K."/>
            <person name="Geib S.M."/>
            <person name="Fabrick J.A."/>
            <person name="Brent C.S."/>
            <person name="Walsh D."/>
            <person name="Lavine L.C."/>
        </authorList>
    </citation>
    <scope>NUCLEOTIDE SEQUENCE</scope>
</reference>
<keyword evidence="1" id="KW-0175">Coiled coil</keyword>
<accession>A0A0A9WA55</accession>
<sequence length="129" mass="14972">KMQKGIDHMIQEMKTFSKKLNDFEKSVQFSSEKIDEVLQKMNAMEAKIKALTDSDKHLREINGQLNKKVLNLNIRINELEQKSIEKVIEIIGIPETQNEDLKAVVKKTAEVLGQKCEDREILTTYRIRS</sequence>
<organism evidence="2">
    <name type="scientific">Lygus hesperus</name>
    <name type="common">Western plant bug</name>
    <dbReference type="NCBI Taxonomy" id="30085"/>
    <lineage>
        <taxon>Eukaryota</taxon>
        <taxon>Metazoa</taxon>
        <taxon>Ecdysozoa</taxon>
        <taxon>Arthropoda</taxon>
        <taxon>Hexapoda</taxon>
        <taxon>Insecta</taxon>
        <taxon>Pterygota</taxon>
        <taxon>Neoptera</taxon>
        <taxon>Paraneoptera</taxon>
        <taxon>Hemiptera</taxon>
        <taxon>Heteroptera</taxon>
        <taxon>Panheteroptera</taxon>
        <taxon>Cimicomorpha</taxon>
        <taxon>Miridae</taxon>
        <taxon>Mirini</taxon>
        <taxon>Lygus</taxon>
    </lineage>
</organism>
<evidence type="ECO:0000313" key="2">
    <source>
        <dbReference type="EMBL" id="JAG05337.1"/>
    </source>
</evidence>
<protein>
    <submittedName>
        <fullName evidence="2">Fibrinogen gamma chain</fullName>
    </submittedName>
</protein>
<feature type="non-terminal residue" evidence="2">
    <location>
        <position position="1"/>
    </location>
</feature>
<name>A0A0A9WA55_LYGHE</name>
<feature type="non-terminal residue" evidence="2">
    <location>
        <position position="129"/>
    </location>
</feature>
<evidence type="ECO:0000256" key="1">
    <source>
        <dbReference type="SAM" id="Coils"/>
    </source>
</evidence>
<dbReference type="EMBL" id="GBHO01038267">
    <property type="protein sequence ID" value="JAG05337.1"/>
    <property type="molecule type" value="Transcribed_RNA"/>
</dbReference>
<reference evidence="2" key="2">
    <citation type="submission" date="2014-07" db="EMBL/GenBank/DDBJ databases">
        <authorList>
            <person name="Hull J."/>
        </authorList>
    </citation>
    <scope>NUCLEOTIDE SEQUENCE</scope>
</reference>
<gene>
    <name evidence="2" type="primary">FGG</name>
    <name evidence="2" type="ORF">CM83_104004</name>
</gene>